<dbReference type="OrthoDB" id="5535068at2759"/>
<protein>
    <recommendedName>
        <fullName evidence="3">Peptidase A2 domain-containing protein</fullName>
    </recommendedName>
</protein>
<evidence type="ECO:0008006" key="3">
    <source>
        <dbReference type="Google" id="ProtNLM"/>
    </source>
</evidence>
<keyword evidence="2" id="KW-1185">Reference proteome</keyword>
<gene>
    <name evidence="1" type="ORF">O181_104082</name>
</gene>
<proteinExistence type="predicted"/>
<evidence type="ECO:0000313" key="1">
    <source>
        <dbReference type="EMBL" id="MBW0564367.1"/>
    </source>
</evidence>
<accession>A0A9Q3PL30</accession>
<organism evidence="1 2">
    <name type="scientific">Austropuccinia psidii MF-1</name>
    <dbReference type="NCBI Taxonomy" id="1389203"/>
    <lineage>
        <taxon>Eukaryota</taxon>
        <taxon>Fungi</taxon>
        <taxon>Dikarya</taxon>
        <taxon>Basidiomycota</taxon>
        <taxon>Pucciniomycotina</taxon>
        <taxon>Pucciniomycetes</taxon>
        <taxon>Pucciniales</taxon>
        <taxon>Sphaerophragmiaceae</taxon>
        <taxon>Austropuccinia</taxon>
    </lineage>
</organism>
<dbReference type="AlphaFoldDB" id="A0A9Q3PL30"/>
<dbReference type="Proteomes" id="UP000765509">
    <property type="component" value="Unassembled WGS sequence"/>
</dbReference>
<dbReference type="EMBL" id="AVOT02075727">
    <property type="protein sequence ID" value="MBW0564367.1"/>
    <property type="molecule type" value="Genomic_DNA"/>
</dbReference>
<dbReference type="InterPro" id="IPR021109">
    <property type="entry name" value="Peptidase_aspartic_dom_sf"/>
</dbReference>
<comment type="caution">
    <text evidence="1">The sequence shown here is derived from an EMBL/GenBank/DDBJ whole genome shotgun (WGS) entry which is preliminary data.</text>
</comment>
<name>A0A9Q3PL30_9BASI</name>
<sequence>MQVHVGEEGYKIVALVDISSELNIIPEDIEVKAGLTTRFLNMNLRGIGGNCTSIVGLEEFTSNNIVTVEEINIDLFVARGARHTVLGIPFLAENNIRLDLSQQKGEIFSYIEPDCRRHFLPICSPQKVGWREDATKGMEVCGVSNIEDFNELKEKEDETKWLLTEKEFPLEG</sequence>
<reference evidence="1" key="1">
    <citation type="submission" date="2021-03" db="EMBL/GenBank/DDBJ databases">
        <title>Draft genome sequence of rust myrtle Austropuccinia psidii MF-1, a brazilian biotype.</title>
        <authorList>
            <person name="Quecine M.C."/>
            <person name="Pachon D.M.R."/>
            <person name="Bonatelli M.L."/>
            <person name="Correr F.H."/>
            <person name="Franceschini L.M."/>
            <person name="Leite T.F."/>
            <person name="Margarido G.R.A."/>
            <person name="Almeida C.A."/>
            <person name="Ferrarezi J.A."/>
            <person name="Labate C.A."/>
        </authorList>
    </citation>
    <scope>NUCLEOTIDE SEQUENCE</scope>
    <source>
        <strain evidence="1">MF-1</strain>
    </source>
</reference>
<dbReference type="Gene3D" id="2.40.70.10">
    <property type="entry name" value="Acid Proteases"/>
    <property type="match status" value="1"/>
</dbReference>
<evidence type="ECO:0000313" key="2">
    <source>
        <dbReference type="Proteomes" id="UP000765509"/>
    </source>
</evidence>